<gene>
    <name evidence="2" type="ORF">N8I74_12240</name>
</gene>
<reference evidence="2" key="1">
    <citation type="submission" date="2022-10" db="EMBL/GenBank/DDBJ databases">
        <title>Chitiniphilus purpureus sp. nov., a novel chitin-degrading bacterium isolated from crawfish pond sediment.</title>
        <authorList>
            <person name="Li K."/>
        </authorList>
    </citation>
    <scope>NUCLEOTIDE SEQUENCE</scope>
    <source>
        <strain evidence="2">CD1</strain>
    </source>
</reference>
<protein>
    <recommendedName>
        <fullName evidence="4">Dickkopf N-terminal cysteine-rich domain-containing protein</fullName>
    </recommendedName>
</protein>
<keyword evidence="1" id="KW-1133">Transmembrane helix</keyword>
<evidence type="ECO:0008006" key="4">
    <source>
        <dbReference type="Google" id="ProtNLM"/>
    </source>
</evidence>
<keyword evidence="1" id="KW-0472">Membrane</keyword>
<sequence>MKRPPANNRGFLLMMKIIRFVFMLLFSSFAIADMWIVSDGALVCGEDAAARRQYQWGLQSGNIPNHDSACDFQNSYTGFYIEGNQLYAKYSRLHVQRPNAYVCRDDGLSSNHVLGLPATNRGPCDQVDCNKKMGQTVDMANHYLQGARLGEVALCNGGCSIHINEAQYAIGTKNGVFDGVMIKQGVGQYTGQQCPADGAATPTTPPSDVNVQPASPGDCKPGERFAPAAVNGQNVCIKGDGPPAGETDYCKQNPADSKCKPGGDEFCKANPTAYSCQPGSDPFCSANPNHASCVPGSDNFCSKNPEHKTCVRGTDEYCFMKPNDPVCDQKNDDACKTNPNSEQCKRAQTCAKNPNDPICKPTTDDFCKKSPNDEKCKGAFSGSCDSGFLCKGDAVQCAIAREMHRRNCEDSKEPDGWSDLIKKPTEKGIAWEGAMQENDIRESFDLKNPEDFAGQCSISDKTLSFGSFLGNSISSVNVPLSLICDHGREIRMIVNAITTLSCLWIIWMWVGRRF</sequence>
<accession>A0ABY6DIM1</accession>
<evidence type="ECO:0000313" key="3">
    <source>
        <dbReference type="Proteomes" id="UP001061302"/>
    </source>
</evidence>
<keyword evidence="1" id="KW-0812">Transmembrane</keyword>
<keyword evidence="3" id="KW-1185">Reference proteome</keyword>
<dbReference type="Proteomes" id="UP001061302">
    <property type="component" value="Chromosome"/>
</dbReference>
<organism evidence="2 3">
    <name type="scientific">Chitiniphilus purpureus</name>
    <dbReference type="NCBI Taxonomy" id="2981137"/>
    <lineage>
        <taxon>Bacteria</taxon>
        <taxon>Pseudomonadati</taxon>
        <taxon>Pseudomonadota</taxon>
        <taxon>Betaproteobacteria</taxon>
        <taxon>Neisseriales</taxon>
        <taxon>Chitinibacteraceae</taxon>
        <taxon>Chitiniphilus</taxon>
    </lineage>
</organism>
<evidence type="ECO:0000256" key="1">
    <source>
        <dbReference type="SAM" id="Phobius"/>
    </source>
</evidence>
<proteinExistence type="predicted"/>
<feature type="transmembrane region" description="Helical" evidence="1">
    <location>
        <begin position="492"/>
        <end position="510"/>
    </location>
</feature>
<dbReference type="EMBL" id="CP106753">
    <property type="protein sequence ID" value="UXY14088.1"/>
    <property type="molecule type" value="Genomic_DNA"/>
</dbReference>
<dbReference type="RefSeq" id="WP_263123388.1">
    <property type="nucleotide sequence ID" value="NZ_CP106753.1"/>
</dbReference>
<name>A0ABY6DIM1_9NEIS</name>
<evidence type="ECO:0000313" key="2">
    <source>
        <dbReference type="EMBL" id="UXY14088.1"/>
    </source>
</evidence>